<sequence>MNTKKYENPPKEFRAVPFWSWNDRLEPELIRYQIGQMDEAGLGGYFMHARTGLATGYMGEDWMKAIETGIDEGKKHGMSAWGYDEEGYPSGYAGGAVQAAGEKYWMKWIECSRPEGYEYTEGVLAVFTEEDGKFVRQPTDSVIPAGKKPVVILRKTSPAYIDPINPESIALFIKLTHEKYYERFGDEFGKTLPGFFTDEPQFGLAGIPWTDTLADTFMREYGYDVLDNAPYLYCDDPAGDAFRHDFWRLINRLYTENFIKQLGGWCRDHGCRLTGHVMGEDNIMSQMHTTGGVMPGYEYFDIPGIDWLGRGICSDVLPKQVSSVAAQLGKKRVLSEMFGLTGWDVSPEQLKWIAEWQFVNGISFICQHLESYTLRGVRKRDFPPSLFCQLPWWKEYRKFIDYFARLSMLLTEGDEVCPVLVLHPISSAWTRFNKLDLGSIYCFHDSLETVVNTLGDCQVGYHLGDEQLMEKYGSVNGNRLTVGRKSYTAVVLPELVSIESPTLALLDAFMRNGGNVIAAGTLPKYVDGRENAEALEYLSSHAVKAEGAEALCAALEKSGAVLQKLTGDRGRVRVMRRDRDDGTLLYIVNTDNERGRTFTLTSGAKSMTLLDVEALTETALHVTTDGKNSSAEISLLPAGSAVILLDSADPAEYAHGESERVTVTLPEELEIEKCDINSLTVDSCEYRVDGGEWRPEKAVILISDELLKMRRPCDFELKYHFNISCDPKLLGRLYLAGETVNSLNMKVNGHPITHDGKSWWRDSAFQKCEITDFVRQGVNEVTASGHYFQRDEVFDILYGGGDIMGTRFNRLTYDTELESIYILGDFGVYDDGGFTPGERNALFCRGDFRIDMPNRHVKRGSVTEQGYAFFSGRMTFGFDITADGTGKPVYLKYSQRAAVTNICVNGKPVRTVWRAPYETDITEYLVPGVNHVTVEAVSGNRCLLGPHHHIFGETYSPGPWSFTDTGGWCEGELNGKPIWRDGFCMVTFGVY</sequence>
<dbReference type="InterPro" id="IPR008979">
    <property type="entry name" value="Galactose-bd-like_sf"/>
</dbReference>
<dbReference type="AlphaFoldDB" id="A0AAE3FGK4"/>
<proteinExistence type="predicted"/>
<dbReference type="InterPro" id="IPR053161">
    <property type="entry name" value="Ulvan_degrading_GH"/>
</dbReference>
<gene>
    <name evidence="1" type="ORF">MR241_07315</name>
</gene>
<dbReference type="Proteomes" id="UP001139365">
    <property type="component" value="Unassembled WGS sequence"/>
</dbReference>
<dbReference type="PANTHER" id="PTHR36848">
    <property type="entry name" value="DNA-BINDING PROTEIN (PUTATIVE SECRETED PROTEIN)-RELATED"/>
    <property type="match status" value="1"/>
</dbReference>
<dbReference type="Pfam" id="PF17132">
    <property type="entry name" value="Glyco_hydro_106"/>
    <property type="match status" value="1"/>
</dbReference>
<evidence type="ECO:0000313" key="2">
    <source>
        <dbReference type="Proteomes" id="UP001139365"/>
    </source>
</evidence>
<evidence type="ECO:0000313" key="1">
    <source>
        <dbReference type="EMBL" id="MCI5756086.1"/>
    </source>
</evidence>
<dbReference type="SUPFAM" id="SSF49785">
    <property type="entry name" value="Galactose-binding domain-like"/>
    <property type="match status" value="1"/>
</dbReference>
<name>A0AAE3FGK4_9BACT</name>
<dbReference type="EMBL" id="JALEMU010000120">
    <property type="protein sequence ID" value="MCI5756086.1"/>
    <property type="molecule type" value="Genomic_DNA"/>
</dbReference>
<accession>A0AAE3FGK4</accession>
<organism evidence="1 2">
    <name type="scientific">Candidatus Colimorpha enterica</name>
    <dbReference type="NCBI Taxonomy" id="3083063"/>
    <lineage>
        <taxon>Bacteria</taxon>
        <taxon>Pseudomonadati</taxon>
        <taxon>Bacteroidota</taxon>
        <taxon>Bacteroidia</taxon>
        <taxon>Bacteroidales</taxon>
        <taxon>Candidatus Colimorpha</taxon>
    </lineage>
</organism>
<dbReference type="Gene3D" id="2.60.120.260">
    <property type="entry name" value="Galactose-binding domain-like"/>
    <property type="match status" value="1"/>
</dbReference>
<protein>
    <submittedName>
        <fullName evidence="1">Uncharacterized protein</fullName>
    </submittedName>
</protein>
<reference evidence="1 2" key="1">
    <citation type="submission" date="2022-03" db="EMBL/GenBank/DDBJ databases">
        <title>Metagenome-assembled genomes from swine fecal metagenomes.</title>
        <authorList>
            <person name="Holman D.B."/>
            <person name="Kommadath A."/>
        </authorList>
    </citation>
    <scope>NUCLEOTIDE SEQUENCE [LARGE SCALE GENOMIC DNA]</scope>
    <source>
        <strain evidence="1">SUG147</strain>
    </source>
</reference>
<dbReference type="PANTHER" id="PTHR36848:SF2">
    <property type="entry name" value="SECRETED PROTEIN"/>
    <property type="match status" value="1"/>
</dbReference>
<comment type="caution">
    <text evidence="1">The sequence shown here is derived from an EMBL/GenBank/DDBJ whole genome shotgun (WGS) entry which is preliminary data.</text>
</comment>